<dbReference type="SUPFAM" id="SSF51344">
    <property type="entry name" value="Epsilon subunit of F1F0-ATP synthase N-terminal domain"/>
    <property type="match status" value="1"/>
</dbReference>
<evidence type="ECO:0000313" key="3">
    <source>
        <dbReference type="Proteomes" id="UP000189666"/>
    </source>
</evidence>
<name>A0A1U9RR87_CARRU</name>
<accession>A0A1U9RR87</accession>
<evidence type="ECO:0008006" key="4">
    <source>
        <dbReference type="Google" id="ProtNLM"/>
    </source>
</evidence>
<evidence type="ECO:0000313" key="2">
    <source>
        <dbReference type="EMBL" id="AQU89428.1"/>
    </source>
</evidence>
<dbReference type="InterPro" id="IPR036771">
    <property type="entry name" value="ATPsynth_dsu/esu_N"/>
</dbReference>
<reference evidence="2 3" key="1">
    <citation type="submission" date="2017-02" db="EMBL/GenBank/DDBJ databases">
        <title>Complete Genome of Candidatus Carsonella ruddii strain BC, a Nutritional Endosymbiont of Bactericera cockerelli.</title>
        <authorList>
            <person name="Riley A.B."/>
            <person name="Kim D.H."/>
            <person name="Hansen A.K."/>
        </authorList>
    </citation>
    <scope>NUCLEOTIDE SEQUENCE [LARGE SCALE GENOMIC DNA]</scope>
    <source>
        <strain evidence="2 3">BC</strain>
    </source>
</reference>
<gene>
    <name evidence="2" type="ORF">BW244_0010</name>
</gene>
<keyword evidence="1" id="KW-0139">CF(1)</keyword>
<protein>
    <recommendedName>
        <fullName evidence="4">ATP synthase epsilon chain</fullName>
    </recommendedName>
</protein>
<proteinExistence type="predicted"/>
<dbReference type="GO" id="GO:0045259">
    <property type="term" value="C:proton-transporting ATP synthase complex"/>
    <property type="evidence" value="ECO:0007669"/>
    <property type="project" value="UniProtKB-KW"/>
</dbReference>
<keyword evidence="1" id="KW-0066">ATP synthesis</keyword>
<organism evidence="2 3">
    <name type="scientific">Carsonella ruddii</name>
    <dbReference type="NCBI Taxonomy" id="114186"/>
    <lineage>
        <taxon>Bacteria</taxon>
        <taxon>Pseudomonadati</taxon>
        <taxon>Pseudomonadota</taxon>
        <taxon>Gammaproteobacteria</taxon>
        <taxon>Oceanospirillales</taxon>
        <taxon>Halomonadaceae</taxon>
        <taxon>Zymobacter group</taxon>
        <taxon>Candidatus Carsonella</taxon>
    </lineage>
</organism>
<dbReference type="AlphaFoldDB" id="A0A1U9RR87"/>
<dbReference type="EMBL" id="CP019943">
    <property type="protein sequence ID" value="AQU89428.1"/>
    <property type="molecule type" value="Genomic_DNA"/>
</dbReference>
<dbReference type="Proteomes" id="UP000189666">
    <property type="component" value="Chromosome"/>
</dbReference>
<dbReference type="RefSeq" id="WP_211118497.1">
    <property type="nucleotide sequence ID" value="NZ_CP019943.1"/>
</dbReference>
<evidence type="ECO:0000256" key="1">
    <source>
        <dbReference type="ARBA" id="ARBA00023196"/>
    </source>
</evidence>
<sequence length="81" mass="9692">MNINIFCLSSYLNYNNVKIVKIYNKNNNSYSIMNNHISSIKNLKIIIFYYVKNTIKINLINGFYIQKKNNINIICKNYEFL</sequence>